<comment type="catalytic activity">
    <reaction evidence="1">
        <text>ATP + protein L-histidine = ADP + protein N-phospho-L-histidine.</text>
        <dbReference type="EC" id="2.7.13.3"/>
    </reaction>
</comment>
<feature type="transmembrane region" description="Helical" evidence="16">
    <location>
        <begin position="155"/>
        <end position="176"/>
    </location>
</feature>
<evidence type="ECO:0000313" key="19">
    <source>
        <dbReference type="EMBL" id="KIE04152.1"/>
    </source>
</evidence>
<dbReference type="PANTHER" id="PTHR44936">
    <property type="entry name" value="SENSOR PROTEIN CREC"/>
    <property type="match status" value="1"/>
</dbReference>
<dbReference type="InterPro" id="IPR036097">
    <property type="entry name" value="HisK_dim/P_sf"/>
</dbReference>
<dbReference type="GO" id="GO:0005524">
    <property type="term" value="F:ATP binding"/>
    <property type="evidence" value="ECO:0007669"/>
    <property type="project" value="UniProtKB-KW"/>
</dbReference>
<evidence type="ECO:0000256" key="13">
    <source>
        <dbReference type="ARBA" id="ARBA00022989"/>
    </source>
</evidence>
<dbReference type="InterPro" id="IPR036890">
    <property type="entry name" value="HATPase_C_sf"/>
</dbReference>
<evidence type="ECO:0000256" key="1">
    <source>
        <dbReference type="ARBA" id="ARBA00000085"/>
    </source>
</evidence>
<dbReference type="Gene3D" id="1.10.287.130">
    <property type="match status" value="1"/>
</dbReference>
<keyword evidence="10" id="KW-0547">Nucleotide-binding</keyword>
<evidence type="ECO:0000256" key="9">
    <source>
        <dbReference type="ARBA" id="ARBA00022692"/>
    </source>
</evidence>
<dbReference type="Proteomes" id="UP000031258">
    <property type="component" value="Unassembled WGS sequence"/>
</dbReference>
<evidence type="ECO:0000256" key="7">
    <source>
        <dbReference type="ARBA" id="ARBA00022553"/>
    </source>
</evidence>
<feature type="domain" description="Histidine kinase" evidence="17">
    <location>
        <begin position="237"/>
        <end position="429"/>
    </location>
</feature>
<accession>A0A0C1MQB2</accession>
<dbReference type="OrthoDB" id="9804645at2"/>
<evidence type="ECO:0000256" key="2">
    <source>
        <dbReference type="ARBA" id="ARBA00004429"/>
    </source>
</evidence>
<dbReference type="AlphaFoldDB" id="A0A0C1MQB2"/>
<keyword evidence="8 19" id="KW-0808">Transferase</keyword>
<dbReference type="Pfam" id="PF00512">
    <property type="entry name" value="HisKA"/>
    <property type="match status" value="1"/>
</dbReference>
<dbReference type="InterPro" id="IPR050980">
    <property type="entry name" value="2C_sensor_his_kinase"/>
</dbReference>
<proteinExistence type="predicted"/>
<dbReference type="GO" id="GO:0000155">
    <property type="term" value="F:phosphorelay sensor kinase activity"/>
    <property type="evidence" value="ECO:0007669"/>
    <property type="project" value="InterPro"/>
</dbReference>
<dbReference type="PRINTS" id="PR00344">
    <property type="entry name" value="BCTRLSENSOR"/>
</dbReference>
<evidence type="ECO:0000256" key="15">
    <source>
        <dbReference type="ARBA" id="ARBA00023136"/>
    </source>
</evidence>
<evidence type="ECO:0000259" key="18">
    <source>
        <dbReference type="PROSITE" id="PS50885"/>
    </source>
</evidence>
<evidence type="ECO:0000256" key="14">
    <source>
        <dbReference type="ARBA" id="ARBA00023012"/>
    </source>
</evidence>
<evidence type="ECO:0000256" key="8">
    <source>
        <dbReference type="ARBA" id="ARBA00022679"/>
    </source>
</evidence>
<dbReference type="EC" id="2.7.13.3" evidence="3"/>
<reference evidence="19 20" key="1">
    <citation type="submission" date="2014-11" db="EMBL/GenBank/DDBJ databases">
        <title>A Rickettsiales Symbiont of Amoebae With Ancient Features.</title>
        <authorList>
            <person name="Schulz F."/>
            <person name="Martijn J."/>
            <person name="Wascher F."/>
            <person name="Kostanjsek R."/>
            <person name="Ettema T.J."/>
            <person name="Horn M."/>
        </authorList>
    </citation>
    <scope>NUCLEOTIDE SEQUENCE [LARGE SCALE GENOMIC DNA]</scope>
    <source>
        <strain evidence="19 20">UWC36</strain>
    </source>
</reference>
<dbReference type="STRING" id="86105.NF27_JF00300"/>
<evidence type="ECO:0000256" key="10">
    <source>
        <dbReference type="ARBA" id="ARBA00022741"/>
    </source>
</evidence>
<evidence type="ECO:0000313" key="20">
    <source>
        <dbReference type="Proteomes" id="UP000031258"/>
    </source>
</evidence>
<dbReference type="PROSITE" id="PS50885">
    <property type="entry name" value="HAMP"/>
    <property type="match status" value="1"/>
</dbReference>
<dbReference type="CDD" id="cd00082">
    <property type="entry name" value="HisKA"/>
    <property type="match status" value="1"/>
</dbReference>
<dbReference type="InterPro" id="IPR005467">
    <property type="entry name" value="His_kinase_dom"/>
</dbReference>
<dbReference type="Pfam" id="PF02518">
    <property type="entry name" value="HATPase_c"/>
    <property type="match status" value="1"/>
</dbReference>
<evidence type="ECO:0000256" key="5">
    <source>
        <dbReference type="ARBA" id="ARBA00022475"/>
    </source>
</evidence>
<dbReference type="EMBL" id="JSWE01000223">
    <property type="protein sequence ID" value="KIE04152.1"/>
    <property type="molecule type" value="Genomic_DNA"/>
</dbReference>
<dbReference type="InterPro" id="IPR003594">
    <property type="entry name" value="HATPase_dom"/>
</dbReference>
<dbReference type="InterPro" id="IPR003660">
    <property type="entry name" value="HAMP_dom"/>
</dbReference>
<keyword evidence="6" id="KW-0997">Cell inner membrane</keyword>
<keyword evidence="15 16" id="KW-0472">Membrane</keyword>
<dbReference type="GO" id="GO:0005886">
    <property type="term" value="C:plasma membrane"/>
    <property type="evidence" value="ECO:0007669"/>
    <property type="project" value="UniProtKB-SubCell"/>
</dbReference>
<dbReference type="SUPFAM" id="SSF47384">
    <property type="entry name" value="Homodimeric domain of signal transducing histidine kinase"/>
    <property type="match status" value="1"/>
</dbReference>
<keyword evidence="12" id="KW-0067">ATP-binding</keyword>
<keyword evidence="9 16" id="KW-0812">Transmembrane</keyword>
<keyword evidence="14" id="KW-0902">Two-component regulatory system</keyword>
<dbReference type="PANTHER" id="PTHR44936:SF5">
    <property type="entry name" value="SENSOR HISTIDINE KINASE ENVZ"/>
    <property type="match status" value="1"/>
</dbReference>
<evidence type="ECO:0000256" key="12">
    <source>
        <dbReference type="ARBA" id="ARBA00022840"/>
    </source>
</evidence>
<feature type="domain" description="HAMP" evidence="18">
    <location>
        <begin position="177"/>
        <end position="229"/>
    </location>
</feature>
<keyword evidence="5" id="KW-1003">Cell membrane</keyword>
<keyword evidence="7" id="KW-0597">Phosphoprotein</keyword>
<dbReference type="SMART" id="SM00387">
    <property type="entry name" value="HATPase_c"/>
    <property type="match status" value="1"/>
</dbReference>
<dbReference type="InterPro" id="IPR003661">
    <property type="entry name" value="HisK_dim/P_dom"/>
</dbReference>
<evidence type="ECO:0000259" key="17">
    <source>
        <dbReference type="PROSITE" id="PS50109"/>
    </source>
</evidence>
<keyword evidence="11 19" id="KW-0418">Kinase</keyword>
<evidence type="ECO:0000256" key="3">
    <source>
        <dbReference type="ARBA" id="ARBA00012438"/>
    </source>
</evidence>
<dbReference type="InterPro" id="IPR004358">
    <property type="entry name" value="Sig_transdc_His_kin-like_C"/>
</dbReference>
<dbReference type="SMART" id="SM00388">
    <property type="entry name" value="HisKA"/>
    <property type="match status" value="1"/>
</dbReference>
<organism evidence="19 20">
    <name type="scientific">Candidatus Jidaibacter acanthamoebae</name>
    <dbReference type="NCBI Taxonomy" id="86105"/>
    <lineage>
        <taxon>Bacteria</taxon>
        <taxon>Pseudomonadati</taxon>
        <taxon>Pseudomonadota</taxon>
        <taxon>Alphaproteobacteria</taxon>
        <taxon>Rickettsiales</taxon>
        <taxon>Candidatus Midichloriaceae</taxon>
        <taxon>Candidatus Jidaibacter</taxon>
    </lineage>
</organism>
<name>A0A0C1MQB2_9RICK</name>
<keyword evidence="13 16" id="KW-1133">Transmembrane helix</keyword>
<comment type="subcellular location">
    <subcellularLocation>
        <location evidence="2">Cell inner membrane</location>
        <topology evidence="2">Multi-pass membrane protein</topology>
    </subcellularLocation>
</comment>
<dbReference type="PROSITE" id="PS50109">
    <property type="entry name" value="HIS_KIN"/>
    <property type="match status" value="1"/>
</dbReference>
<evidence type="ECO:0000256" key="16">
    <source>
        <dbReference type="SAM" id="Phobius"/>
    </source>
</evidence>
<evidence type="ECO:0000256" key="4">
    <source>
        <dbReference type="ARBA" id="ARBA00019748"/>
    </source>
</evidence>
<dbReference type="SUPFAM" id="SSF55874">
    <property type="entry name" value="ATPase domain of HSP90 chaperone/DNA topoisomerase II/histidine kinase"/>
    <property type="match status" value="1"/>
</dbReference>
<dbReference type="Gene3D" id="3.30.565.10">
    <property type="entry name" value="Histidine kinase-like ATPase, C-terminal domain"/>
    <property type="match status" value="1"/>
</dbReference>
<keyword evidence="20" id="KW-1185">Reference proteome</keyword>
<gene>
    <name evidence="19" type="primary">baeS_2</name>
    <name evidence="19" type="ORF">NF27_JF00300</name>
</gene>
<evidence type="ECO:0000256" key="11">
    <source>
        <dbReference type="ARBA" id="ARBA00022777"/>
    </source>
</evidence>
<dbReference type="RefSeq" id="WP_039459326.1">
    <property type="nucleotide sequence ID" value="NZ_JSWE01000223.1"/>
</dbReference>
<protein>
    <recommendedName>
        <fullName evidence="4">Putative sensor histidine kinase NtrY-like</fullName>
        <ecNumber evidence="3">2.7.13.3</ecNumber>
    </recommendedName>
</protein>
<evidence type="ECO:0000256" key="6">
    <source>
        <dbReference type="ARBA" id="ARBA00022519"/>
    </source>
</evidence>
<feature type="transmembrane region" description="Helical" evidence="16">
    <location>
        <begin position="12"/>
        <end position="32"/>
    </location>
</feature>
<sequence>MKFTPSSLFGRFLLIIMLPMVLLQVVITIIFYERHWENVTSHMQDALVGEVETVLNTINSTKSNNKKALNILSPLGLEVKFLTKETFLQNKNKFSSKQFDQDLSEFKTKLEKLKTQPNYISYISNKSSIVIGYKIKEKHIEISFSSKRIKSPTTYIFMLWMIGVASLLIIISLIFMRNQIRSITKLAEVADQFGKGHDIELFKPSGAKEIRTAGNAFIKMKQRIERQIKYRTELLAHISHDLRTPLTRLKLQTAMLDDKGVAEEISQDLNEMEQMVISYLDFAKGEGNEEVVETEIIALLNKTLAKFNDARLVINTSVNMQHMPLRPNAFQRAINNIIENAIKYAKSKIEVIVYKLDDNLYITVDDDGKGIEEQDRKMVFKPFQKTSNSKEGYGLGLAIVKSVVQAHGGKIKLAQSPYNGLRIILIFPI</sequence>
<comment type="caution">
    <text evidence="19">The sequence shown here is derived from an EMBL/GenBank/DDBJ whole genome shotgun (WGS) entry which is preliminary data.</text>
</comment>